<dbReference type="GO" id="GO:0042277">
    <property type="term" value="F:peptide binding"/>
    <property type="evidence" value="ECO:0007669"/>
    <property type="project" value="TreeGrafter"/>
</dbReference>
<evidence type="ECO:0000256" key="11">
    <source>
        <dbReference type="RuleBase" id="RU364040"/>
    </source>
</evidence>
<dbReference type="InParanoid" id="A0A0L0HEA2"/>
<comment type="cofactor">
    <cofactor evidence="9 11">
        <name>Zn(2+)</name>
        <dbReference type="ChEBI" id="CHEBI:29105"/>
    </cofactor>
    <text evidence="9 11">Binds 1 zinc ion per subunit.</text>
</comment>
<dbReference type="SUPFAM" id="SSF55486">
    <property type="entry name" value="Metalloproteases ('zincins'), catalytic domain"/>
    <property type="match status" value="1"/>
</dbReference>
<dbReference type="Proteomes" id="UP000053201">
    <property type="component" value="Unassembled WGS sequence"/>
</dbReference>
<dbReference type="AlphaFoldDB" id="A0A0L0HEA2"/>
<dbReference type="InterPro" id="IPR001930">
    <property type="entry name" value="Peptidase_M1"/>
</dbReference>
<dbReference type="Gene3D" id="1.25.50.20">
    <property type="match status" value="1"/>
</dbReference>
<dbReference type="PRINTS" id="PR00756">
    <property type="entry name" value="ALADIPTASE"/>
</dbReference>
<dbReference type="GO" id="GO:0006508">
    <property type="term" value="P:proteolysis"/>
    <property type="evidence" value="ECO:0007669"/>
    <property type="project" value="UniProtKB-KW"/>
</dbReference>
<feature type="binding site" evidence="9">
    <location>
        <position position="396"/>
    </location>
    <ligand>
        <name>Zn(2+)</name>
        <dbReference type="ChEBI" id="CHEBI:29105"/>
        <note>catalytic</note>
    </ligand>
</feature>
<evidence type="ECO:0000256" key="3">
    <source>
        <dbReference type="ARBA" id="ARBA00022670"/>
    </source>
</evidence>
<feature type="domain" description="Peptidase M1 membrane alanine aminopeptidase" evidence="12">
    <location>
        <begin position="320"/>
        <end position="540"/>
    </location>
</feature>
<dbReference type="OMA" id="EETEYMP"/>
<name>A0A0L0HEA2_SPIPD</name>
<dbReference type="OrthoDB" id="10031169at2759"/>
<feature type="active site" description="Proton acceptor" evidence="8">
    <location>
        <position position="393"/>
    </location>
</feature>
<evidence type="ECO:0000256" key="9">
    <source>
        <dbReference type="PIRSR" id="PIRSR634016-3"/>
    </source>
</evidence>
<dbReference type="Pfam" id="PF01433">
    <property type="entry name" value="Peptidase_M1"/>
    <property type="match status" value="1"/>
</dbReference>
<evidence type="ECO:0000256" key="4">
    <source>
        <dbReference type="ARBA" id="ARBA00022723"/>
    </source>
</evidence>
<feature type="domain" description="ERAP1-like C-terminal" evidence="13">
    <location>
        <begin position="629"/>
        <end position="934"/>
    </location>
</feature>
<dbReference type="InterPro" id="IPR045357">
    <property type="entry name" value="Aminopeptidase_N-like_N"/>
</dbReference>
<keyword evidence="7 11" id="KW-0482">Metalloprotease</keyword>
<keyword evidence="4 9" id="KW-0479">Metal-binding</keyword>
<dbReference type="InterPro" id="IPR034016">
    <property type="entry name" value="M1_APN-typ"/>
</dbReference>
<dbReference type="STRING" id="645134.A0A0L0HEA2"/>
<feature type="domain" description="Aminopeptidase N-like N-terminal" evidence="14">
    <location>
        <begin position="100"/>
        <end position="285"/>
    </location>
</feature>
<proteinExistence type="inferred from homology"/>
<dbReference type="GO" id="GO:0070006">
    <property type="term" value="F:metalloaminopeptidase activity"/>
    <property type="evidence" value="ECO:0007669"/>
    <property type="project" value="TreeGrafter"/>
</dbReference>
<keyword evidence="5 11" id="KW-0378">Hydrolase</keyword>
<evidence type="ECO:0000256" key="8">
    <source>
        <dbReference type="PIRSR" id="PIRSR634016-1"/>
    </source>
</evidence>
<feature type="binding site" evidence="9">
    <location>
        <position position="392"/>
    </location>
    <ligand>
        <name>Zn(2+)</name>
        <dbReference type="ChEBI" id="CHEBI:29105"/>
        <note>catalytic</note>
    </ligand>
</feature>
<feature type="transmembrane region" description="Helical" evidence="11">
    <location>
        <begin position="53"/>
        <end position="74"/>
    </location>
</feature>
<dbReference type="GO" id="GO:0016020">
    <property type="term" value="C:membrane"/>
    <property type="evidence" value="ECO:0007669"/>
    <property type="project" value="TreeGrafter"/>
</dbReference>
<keyword evidence="6 9" id="KW-0862">Zinc</keyword>
<dbReference type="InterPro" id="IPR014782">
    <property type="entry name" value="Peptidase_M1_dom"/>
</dbReference>
<dbReference type="Gene3D" id="2.60.40.1910">
    <property type="match status" value="1"/>
</dbReference>
<dbReference type="CDD" id="cd09601">
    <property type="entry name" value="M1_APN-Q_like"/>
    <property type="match status" value="1"/>
</dbReference>
<dbReference type="GeneID" id="27688564"/>
<dbReference type="RefSeq" id="XP_016607830.1">
    <property type="nucleotide sequence ID" value="XM_016753393.1"/>
</dbReference>
<keyword evidence="11" id="KW-0472">Membrane</keyword>
<keyword evidence="16" id="KW-1185">Reference proteome</keyword>
<dbReference type="Pfam" id="PF17900">
    <property type="entry name" value="Peptidase_M1_N"/>
    <property type="match status" value="1"/>
</dbReference>
<evidence type="ECO:0000256" key="6">
    <source>
        <dbReference type="ARBA" id="ARBA00022833"/>
    </source>
</evidence>
<dbReference type="PANTHER" id="PTHR11533">
    <property type="entry name" value="PROTEASE M1 ZINC METALLOPROTEASE"/>
    <property type="match status" value="1"/>
</dbReference>
<dbReference type="InterPro" id="IPR042097">
    <property type="entry name" value="Aminopeptidase_N-like_N_sf"/>
</dbReference>
<dbReference type="Pfam" id="PF11838">
    <property type="entry name" value="ERAP1_C"/>
    <property type="match status" value="1"/>
</dbReference>
<evidence type="ECO:0000313" key="16">
    <source>
        <dbReference type="Proteomes" id="UP000053201"/>
    </source>
</evidence>
<protein>
    <recommendedName>
        <fullName evidence="11">Aminopeptidase</fullName>
        <ecNumber evidence="11">3.4.11.-</ecNumber>
    </recommendedName>
</protein>
<dbReference type="InterPro" id="IPR027268">
    <property type="entry name" value="Peptidase_M4/M1_CTD_sf"/>
</dbReference>
<dbReference type="EC" id="3.4.11.-" evidence="11"/>
<dbReference type="Gene3D" id="2.60.40.1730">
    <property type="entry name" value="tricorn interacting facor f3 domain"/>
    <property type="match status" value="1"/>
</dbReference>
<dbReference type="FunFam" id="1.10.390.10:FF:000001">
    <property type="entry name" value="Aminopeptidase"/>
    <property type="match status" value="1"/>
</dbReference>
<feature type="binding site" evidence="9">
    <location>
        <position position="415"/>
    </location>
    <ligand>
        <name>Zn(2+)</name>
        <dbReference type="ChEBI" id="CHEBI:29105"/>
        <note>catalytic</note>
    </ligand>
</feature>
<dbReference type="FunCoup" id="A0A0L0HEA2">
    <property type="interactions" value="505"/>
</dbReference>
<dbReference type="GO" id="GO:0008270">
    <property type="term" value="F:zinc ion binding"/>
    <property type="evidence" value="ECO:0007669"/>
    <property type="project" value="UniProtKB-UniRule"/>
</dbReference>
<evidence type="ECO:0000313" key="15">
    <source>
        <dbReference type="EMBL" id="KNC99790.1"/>
    </source>
</evidence>
<organism evidence="15 16">
    <name type="scientific">Spizellomyces punctatus (strain DAOM BR117)</name>
    <dbReference type="NCBI Taxonomy" id="645134"/>
    <lineage>
        <taxon>Eukaryota</taxon>
        <taxon>Fungi</taxon>
        <taxon>Fungi incertae sedis</taxon>
        <taxon>Chytridiomycota</taxon>
        <taxon>Chytridiomycota incertae sedis</taxon>
        <taxon>Chytridiomycetes</taxon>
        <taxon>Spizellomycetales</taxon>
        <taxon>Spizellomycetaceae</taxon>
        <taxon>Spizellomyces</taxon>
    </lineage>
</organism>
<keyword evidence="3 11" id="KW-0645">Protease</keyword>
<dbReference type="GO" id="GO:0043171">
    <property type="term" value="P:peptide catabolic process"/>
    <property type="evidence" value="ECO:0007669"/>
    <property type="project" value="TreeGrafter"/>
</dbReference>
<evidence type="ECO:0000259" key="12">
    <source>
        <dbReference type="Pfam" id="PF01433"/>
    </source>
</evidence>
<dbReference type="PANTHER" id="PTHR11533:SF299">
    <property type="entry name" value="AMINOPEPTIDASE"/>
    <property type="match status" value="1"/>
</dbReference>
<gene>
    <name evidence="15" type="ORF">SPPG_05167</name>
</gene>
<reference evidence="15 16" key="1">
    <citation type="submission" date="2009-08" db="EMBL/GenBank/DDBJ databases">
        <title>The Genome Sequence of Spizellomyces punctatus strain DAOM BR117.</title>
        <authorList>
            <consortium name="The Broad Institute Genome Sequencing Platform"/>
            <person name="Russ C."/>
            <person name="Cuomo C."/>
            <person name="Shea T."/>
            <person name="Young S.K."/>
            <person name="Zeng Q."/>
            <person name="Koehrsen M."/>
            <person name="Haas B."/>
            <person name="Borodovsky M."/>
            <person name="Guigo R."/>
            <person name="Alvarado L."/>
            <person name="Berlin A."/>
            <person name="Bochicchio J."/>
            <person name="Borenstein D."/>
            <person name="Chapman S."/>
            <person name="Chen Z."/>
            <person name="Engels R."/>
            <person name="Freedman E."/>
            <person name="Gellesch M."/>
            <person name="Goldberg J."/>
            <person name="Griggs A."/>
            <person name="Gujja S."/>
            <person name="Heiman D."/>
            <person name="Hepburn T."/>
            <person name="Howarth C."/>
            <person name="Jen D."/>
            <person name="Larson L."/>
            <person name="Lewis B."/>
            <person name="Mehta T."/>
            <person name="Park D."/>
            <person name="Pearson M."/>
            <person name="Roberts A."/>
            <person name="Saif S."/>
            <person name="Shenoy N."/>
            <person name="Sisk P."/>
            <person name="Stolte C."/>
            <person name="Sykes S."/>
            <person name="Thomson T."/>
            <person name="Walk T."/>
            <person name="White J."/>
            <person name="Yandava C."/>
            <person name="Burger G."/>
            <person name="Gray M.W."/>
            <person name="Holland P.W.H."/>
            <person name="King N."/>
            <person name="Lang F.B.F."/>
            <person name="Roger A.J."/>
            <person name="Ruiz-Trillo I."/>
            <person name="Lander E."/>
            <person name="Nusbaum C."/>
        </authorList>
    </citation>
    <scope>NUCLEOTIDE SEQUENCE [LARGE SCALE GENOMIC DNA]</scope>
    <source>
        <strain evidence="15 16">DAOM BR117</strain>
    </source>
</reference>
<evidence type="ECO:0000256" key="5">
    <source>
        <dbReference type="ARBA" id="ARBA00022801"/>
    </source>
</evidence>
<dbReference type="GO" id="GO:0005615">
    <property type="term" value="C:extracellular space"/>
    <property type="evidence" value="ECO:0007669"/>
    <property type="project" value="TreeGrafter"/>
</dbReference>
<dbReference type="InterPro" id="IPR024571">
    <property type="entry name" value="ERAP1-like_C_dom"/>
</dbReference>
<keyword evidence="11" id="KW-0812">Transmembrane</keyword>
<feature type="site" description="Transition state stabilizer" evidence="10">
    <location>
        <position position="478"/>
    </location>
</feature>
<dbReference type="GO" id="GO:0005737">
    <property type="term" value="C:cytoplasm"/>
    <property type="evidence" value="ECO:0007669"/>
    <property type="project" value="TreeGrafter"/>
</dbReference>
<evidence type="ECO:0000256" key="2">
    <source>
        <dbReference type="ARBA" id="ARBA00022438"/>
    </source>
</evidence>
<comment type="similarity">
    <text evidence="1 11">Belongs to the peptidase M1 family.</text>
</comment>
<keyword evidence="11" id="KW-1133">Transmembrane helix</keyword>
<evidence type="ECO:0000256" key="7">
    <source>
        <dbReference type="ARBA" id="ARBA00023049"/>
    </source>
</evidence>
<dbReference type="eggNOG" id="KOG1046">
    <property type="taxonomic scope" value="Eukaryota"/>
</dbReference>
<dbReference type="FunFam" id="2.60.40.1730:FF:000013">
    <property type="entry name" value="Aminopeptidase"/>
    <property type="match status" value="1"/>
</dbReference>
<accession>A0A0L0HEA2</accession>
<sequence>MSVPGGYRQVVDDDADLESLGDDDAYTQPHTFRERISYCWRHIVDWVGGKRAAIAHCAGVTIAILTVALVWRFVISGPDSPVPAPGVPAKWDVRLPDWIVPEHYDLDLSEVDFEKLEFGGSVDITLDVRSATNFVVVHSKDLDVDGKTARFVGPDVDLVPAAEPRPERQYTVYWLERPVSAGKYKLHLQFRGKLTDSLRGFYYSVYRGENGKKKFIGTTQFEATDARRAFPCLDEPSKKATFQINVTVPDGYHALSNMPHLSVVKTTTGQRRFVFDTTKRMSTYLIAFIVSDFESITSHTSRGVAVSVWTPPSKTHLGEYGLKVATKILDYYEGRYGVNYPLPKMDLIAIPDFAAGAMENWGLVTYRDTALLYDEKSSSESNKQRVAEVIAHELAHQWFGNLVTMDWWNDLWLNEGFAEFMEYKGTNAAESTWRMDDQFVPADLLRALEADASQFTHPIAVQVHDPNEIQEIFDDISYGKGSSILRMLQAWLDDALGSDTFFKRIHAYLEAHAYQNAKTLELWQALSDSHVDVGALMSTWTDQPGFPVVRVLDETTPGQLVVEQERMYLAALSKDSDEHAEKQKWQIPLTYSVYTSGKKPEISRATHIVKELGHVQIPTKSTSPNGVPLLNVGRTGVYRVQYPTWVYKKFAELLGKDLNVLEPVDRAGLIDDAFAMLLSGRESDATIALNLTRLLTTETDPIVWQTLLRDLRTLESYLVFHPGYGKLLSYELKLLHQIIQKVDWEDDESKANQGHLMALLRSEVLGKAVFLGDLDTVEEALWYFAKLKNGTSVELTPDVLGVVYDAGVIWGSEADYEWVYKSYLSATSAQEEQRLLHALASARQPYLQLRTLTLALSAHVRKQDLHRLIAQVSEQSPAGYLITWNFIRDNWDALLAVESSSGDYTRLNNLVGTIVGKFAQKSLVEDAERLFVRREGDIFVPPRIDIPVSKGLEKARQRVRWVEVYGDKVGAWLAGEVE</sequence>
<keyword evidence="2 11" id="KW-0031">Aminopeptidase</keyword>
<dbReference type="EMBL" id="KQ257457">
    <property type="protein sequence ID" value="KNC99790.1"/>
    <property type="molecule type" value="Genomic_DNA"/>
</dbReference>
<dbReference type="VEuPathDB" id="FungiDB:SPPG_05167"/>
<dbReference type="InterPro" id="IPR050344">
    <property type="entry name" value="Peptidase_M1_aminopeptidases"/>
</dbReference>
<evidence type="ECO:0000256" key="1">
    <source>
        <dbReference type="ARBA" id="ARBA00010136"/>
    </source>
</evidence>
<evidence type="ECO:0000259" key="14">
    <source>
        <dbReference type="Pfam" id="PF17900"/>
    </source>
</evidence>
<evidence type="ECO:0000259" key="13">
    <source>
        <dbReference type="Pfam" id="PF11838"/>
    </source>
</evidence>
<dbReference type="SUPFAM" id="SSF63737">
    <property type="entry name" value="Leukotriene A4 hydrolase N-terminal domain"/>
    <property type="match status" value="1"/>
</dbReference>
<evidence type="ECO:0000256" key="10">
    <source>
        <dbReference type="PIRSR" id="PIRSR634016-4"/>
    </source>
</evidence>
<dbReference type="Gene3D" id="1.10.390.10">
    <property type="entry name" value="Neutral Protease Domain 2"/>
    <property type="match status" value="1"/>
</dbReference>